<protein>
    <submittedName>
        <fullName evidence="3">Uncharacterized protein</fullName>
    </submittedName>
</protein>
<feature type="chain" id="PRO_5046263748" evidence="2">
    <location>
        <begin position="16"/>
        <end position="161"/>
    </location>
</feature>
<evidence type="ECO:0000313" key="3">
    <source>
        <dbReference type="EMBL" id="KAL2838815.1"/>
    </source>
</evidence>
<evidence type="ECO:0000256" key="2">
    <source>
        <dbReference type="SAM" id="SignalP"/>
    </source>
</evidence>
<feature type="signal peptide" evidence="2">
    <location>
        <begin position="1"/>
        <end position="15"/>
    </location>
</feature>
<feature type="transmembrane region" description="Helical" evidence="1">
    <location>
        <begin position="105"/>
        <end position="124"/>
    </location>
</feature>
<proteinExistence type="predicted"/>
<gene>
    <name evidence="3" type="ORF">BJY01DRAFT_32563</name>
</gene>
<evidence type="ECO:0000313" key="4">
    <source>
        <dbReference type="Proteomes" id="UP001610446"/>
    </source>
</evidence>
<dbReference type="Proteomes" id="UP001610446">
    <property type="component" value="Unassembled WGS sequence"/>
</dbReference>
<keyword evidence="2" id="KW-0732">Signal</keyword>
<organism evidence="3 4">
    <name type="scientific">Aspergillus pseudoustus</name>
    <dbReference type="NCBI Taxonomy" id="1810923"/>
    <lineage>
        <taxon>Eukaryota</taxon>
        <taxon>Fungi</taxon>
        <taxon>Dikarya</taxon>
        <taxon>Ascomycota</taxon>
        <taxon>Pezizomycotina</taxon>
        <taxon>Eurotiomycetes</taxon>
        <taxon>Eurotiomycetidae</taxon>
        <taxon>Eurotiales</taxon>
        <taxon>Aspergillaceae</taxon>
        <taxon>Aspergillus</taxon>
        <taxon>Aspergillus subgen. Nidulantes</taxon>
    </lineage>
</organism>
<keyword evidence="1" id="KW-0812">Transmembrane</keyword>
<keyword evidence="1" id="KW-0472">Membrane</keyword>
<keyword evidence="4" id="KW-1185">Reference proteome</keyword>
<accession>A0ABR4JFI9</accession>
<name>A0ABR4JFI9_9EURO</name>
<keyword evidence="1" id="KW-1133">Transmembrane helix</keyword>
<sequence length="161" mass="18346">MTVCWWVFLVDPSLYLPTPTWLWVRRREWCFRKFGTYSSQCGSRTSHTPGDVQLYLSILGLSLFSPAPENLLPLVGRLSFSRVRENGLNVALSDTLSSSSSARSLLQFLAPLCAIMFFLLFWPVRARTTAVASGVSMYFSEIFFFFQLELSAGYFASQVRR</sequence>
<reference evidence="3 4" key="1">
    <citation type="submission" date="2024-07" db="EMBL/GenBank/DDBJ databases">
        <title>Section-level genome sequencing and comparative genomics of Aspergillus sections Usti and Cavernicolus.</title>
        <authorList>
            <consortium name="Lawrence Berkeley National Laboratory"/>
            <person name="Nybo J.L."/>
            <person name="Vesth T.C."/>
            <person name="Theobald S."/>
            <person name="Frisvad J.C."/>
            <person name="Larsen T.O."/>
            <person name="Kjaerboelling I."/>
            <person name="Rothschild-Mancinelli K."/>
            <person name="Lyhne E.K."/>
            <person name="Kogle M.E."/>
            <person name="Barry K."/>
            <person name="Clum A."/>
            <person name="Na H."/>
            <person name="Ledsgaard L."/>
            <person name="Lin J."/>
            <person name="Lipzen A."/>
            <person name="Kuo A."/>
            <person name="Riley R."/>
            <person name="Mondo S."/>
            <person name="Labutti K."/>
            <person name="Haridas S."/>
            <person name="Pangalinan J."/>
            <person name="Salamov A.A."/>
            <person name="Simmons B.A."/>
            <person name="Magnuson J.K."/>
            <person name="Chen J."/>
            <person name="Drula E."/>
            <person name="Henrissat B."/>
            <person name="Wiebenga A."/>
            <person name="Lubbers R.J."/>
            <person name="Gomes A.C."/>
            <person name="Makela M.R."/>
            <person name="Stajich J."/>
            <person name="Grigoriev I.V."/>
            <person name="Mortensen U.H."/>
            <person name="De Vries R.P."/>
            <person name="Baker S.E."/>
            <person name="Andersen M.R."/>
        </authorList>
    </citation>
    <scope>NUCLEOTIDE SEQUENCE [LARGE SCALE GENOMIC DNA]</scope>
    <source>
        <strain evidence="3 4">CBS 123904</strain>
    </source>
</reference>
<comment type="caution">
    <text evidence="3">The sequence shown here is derived from an EMBL/GenBank/DDBJ whole genome shotgun (WGS) entry which is preliminary data.</text>
</comment>
<feature type="transmembrane region" description="Helical" evidence="1">
    <location>
        <begin position="6"/>
        <end position="24"/>
    </location>
</feature>
<dbReference type="EMBL" id="JBFXLU010000141">
    <property type="protein sequence ID" value="KAL2838815.1"/>
    <property type="molecule type" value="Genomic_DNA"/>
</dbReference>
<feature type="transmembrane region" description="Helical" evidence="1">
    <location>
        <begin position="136"/>
        <end position="156"/>
    </location>
</feature>
<evidence type="ECO:0000256" key="1">
    <source>
        <dbReference type="SAM" id="Phobius"/>
    </source>
</evidence>